<keyword evidence="2" id="KW-1185">Reference proteome</keyword>
<dbReference type="RefSeq" id="XP_019915502.1">
    <property type="nucleotide sequence ID" value="XM_020059912.1"/>
</dbReference>
<dbReference type="VEuPathDB" id="PlasmoDB:PCOAH_00031120"/>
<organism evidence="1 2">
    <name type="scientific">Plasmodium coatneyi</name>
    <dbReference type="NCBI Taxonomy" id="208452"/>
    <lineage>
        <taxon>Eukaryota</taxon>
        <taxon>Sar</taxon>
        <taxon>Alveolata</taxon>
        <taxon>Apicomplexa</taxon>
        <taxon>Aconoidasida</taxon>
        <taxon>Haemosporida</taxon>
        <taxon>Plasmodiidae</taxon>
        <taxon>Plasmodium</taxon>
    </lineage>
</organism>
<dbReference type="OrthoDB" id="185373at2759"/>
<dbReference type="EMBL" id="CP016248">
    <property type="protein sequence ID" value="ANQ08807.1"/>
    <property type="molecule type" value="Genomic_DNA"/>
</dbReference>
<evidence type="ECO:0000313" key="2">
    <source>
        <dbReference type="Proteomes" id="UP000092716"/>
    </source>
</evidence>
<protein>
    <submittedName>
        <fullName evidence="1">Uncharacterized protein</fullName>
    </submittedName>
</protein>
<proteinExistence type="predicted"/>
<accession>A0A1B1E1Q4</accession>
<dbReference type="AlphaFoldDB" id="A0A1B1E1Q4"/>
<dbReference type="Proteomes" id="UP000092716">
    <property type="component" value="Chromosome 10"/>
</dbReference>
<gene>
    <name evidence="1" type="ORF">PCOAH_00031120</name>
</gene>
<reference evidence="2" key="1">
    <citation type="submission" date="2016-06" db="EMBL/GenBank/DDBJ databases">
        <title>First high quality genome sequence of Plasmodium coatneyi using continuous long reads from single molecule, real-time sequencing.</title>
        <authorList>
            <person name="Chien J.-T."/>
            <person name="Pakala S.B."/>
            <person name="Geraldo J.A."/>
            <person name="Lapp S.A."/>
            <person name="Barnwell J.W."/>
            <person name="Kissinger J.C."/>
            <person name="Galinski M.R."/>
            <person name="Humphrey J.C."/>
        </authorList>
    </citation>
    <scope>NUCLEOTIDE SEQUENCE [LARGE SCALE GENOMIC DNA]</scope>
    <source>
        <strain evidence="2">Hackeri</strain>
    </source>
</reference>
<dbReference type="GeneID" id="30909843"/>
<name>A0A1B1E1Q4_9APIC</name>
<dbReference type="KEGG" id="pcot:PCOAH_00031120"/>
<evidence type="ECO:0000313" key="1">
    <source>
        <dbReference type="EMBL" id="ANQ08807.1"/>
    </source>
</evidence>
<sequence>MENLLAKMCRAKYLFALTVCVIALLMRGHSSSKCIRREVPQGKLSLFLETKLADLGIADPPYTVFNFATEAANTTDVLEDELRRKENKAMRRFRHDLSEKKERASNFLTSLLKNSLHVCKGYPNYSMHSRMTLAACMQARRNFARKVEGGLKPSSLRVRSDKSNFNDIISKYFPNAKLRKGASRRSVGPSNDTAGEKYYLSARMKRKAEQLSAGKDVNLAVVEAGGGAFLPGRCRTECMTSSNGPHNATHLRGTNSGREELMEISKEDHEIQKYKNKLHKKIWICLKRNNEKEFEKLYNELSMYHLKDEVSYTILLHGKIIISNGGDIKECFKLLDEMKQKKVHHSLVRLNERLLCSYLELAKLNVKPRTKQWVKILRTVWFTSALIKARRQKFILRNLTRIKKMKGDGNSALLSNFNNLFNIHSLQSLYVEGRDPLLPSSGGVCIQKIRPFGNPSVEEHPNKLKKMNK</sequence>